<dbReference type="GO" id="GO:0008311">
    <property type="term" value="F:double-stranded DNA 3'-5' DNA exonuclease activity"/>
    <property type="evidence" value="ECO:0007669"/>
    <property type="project" value="TreeGrafter"/>
</dbReference>
<evidence type="ECO:0000256" key="1">
    <source>
        <dbReference type="ARBA" id="ARBA00007092"/>
    </source>
</evidence>
<dbReference type="GO" id="GO:0008081">
    <property type="term" value="F:phosphoric diester hydrolase activity"/>
    <property type="evidence" value="ECO:0007669"/>
    <property type="project" value="TreeGrafter"/>
</dbReference>
<dbReference type="Pfam" id="PF03372">
    <property type="entry name" value="Exo_endo_phos"/>
    <property type="match status" value="1"/>
</dbReference>
<dbReference type="InterPro" id="IPR005135">
    <property type="entry name" value="Endo/exonuclease/phosphatase"/>
</dbReference>
<name>A0A166Q2M3_9AGAM</name>
<evidence type="ECO:0000256" key="2">
    <source>
        <dbReference type="ARBA" id="ARBA00022723"/>
    </source>
</evidence>
<sequence>MRGHGTLGPHNTNNKWMQINQLTRTNKIGILAIQEAHLTEDFAEQINELFNRRLLVLWSQGDNSRAKGIAFVINKEIISTESNMKIDNVIPGRAAILAIQWHNNLKIKIMNVYTPNGDADNESVWTTIQTTLGERNLLKPDIMLGDFNATEDSIDRLPNRPDSATVVTPLRELRTKLCLIDGWRTMNPTDKNFTWTNGRSHSRIDKIYVTTKIHDTAVDWEVADTPGIETDHKMVSVRITNPQMPHIGKGRWTLPELVLKSKKFRKDTINRGMKLISDMENLRERSETENVQNLFEKFEEETIADARKTAKIEIPKCNDYGLFTDTTTILRP</sequence>
<dbReference type="InterPro" id="IPR036691">
    <property type="entry name" value="Endo/exonu/phosph_ase_sf"/>
</dbReference>
<evidence type="ECO:0000256" key="3">
    <source>
        <dbReference type="ARBA" id="ARBA00022801"/>
    </source>
</evidence>
<dbReference type="CDD" id="cd09076">
    <property type="entry name" value="L1-EN"/>
    <property type="match status" value="1"/>
</dbReference>
<feature type="site" description="Important for catalytic activity" evidence="6">
    <location>
        <position position="205"/>
    </location>
</feature>
<dbReference type="Gene3D" id="3.60.10.10">
    <property type="entry name" value="Endonuclease/exonuclease/phosphatase"/>
    <property type="match status" value="1"/>
</dbReference>
<evidence type="ECO:0000256" key="6">
    <source>
        <dbReference type="PIRSR" id="PIRSR604808-3"/>
    </source>
</evidence>
<reference evidence="8 9" key="1">
    <citation type="journal article" date="2016" name="Mol. Biol. Evol.">
        <title>Comparative Genomics of Early-Diverging Mushroom-Forming Fungi Provides Insights into the Origins of Lignocellulose Decay Capabilities.</title>
        <authorList>
            <person name="Nagy L.G."/>
            <person name="Riley R."/>
            <person name="Tritt A."/>
            <person name="Adam C."/>
            <person name="Daum C."/>
            <person name="Floudas D."/>
            <person name="Sun H."/>
            <person name="Yadav J.S."/>
            <person name="Pangilinan J."/>
            <person name="Larsson K.H."/>
            <person name="Matsuura K."/>
            <person name="Barry K."/>
            <person name="Labutti K."/>
            <person name="Kuo R."/>
            <person name="Ohm R.A."/>
            <person name="Bhattacharya S.S."/>
            <person name="Shirouzu T."/>
            <person name="Yoshinaga Y."/>
            <person name="Martin F.M."/>
            <person name="Grigoriev I.V."/>
            <person name="Hibbett D.S."/>
        </authorList>
    </citation>
    <scope>NUCLEOTIDE SEQUENCE [LARGE SCALE GENOMIC DNA]</scope>
    <source>
        <strain evidence="8 9">CBS 109695</strain>
    </source>
</reference>
<dbReference type="GO" id="GO:0046872">
    <property type="term" value="F:metal ion binding"/>
    <property type="evidence" value="ECO:0007669"/>
    <property type="project" value="UniProtKB-KW"/>
</dbReference>
<dbReference type="Proteomes" id="UP000076532">
    <property type="component" value="Unassembled WGS sequence"/>
</dbReference>
<evidence type="ECO:0000313" key="8">
    <source>
        <dbReference type="EMBL" id="KZP26693.1"/>
    </source>
</evidence>
<dbReference type="GO" id="GO:0005634">
    <property type="term" value="C:nucleus"/>
    <property type="evidence" value="ECO:0007669"/>
    <property type="project" value="TreeGrafter"/>
</dbReference>
<dbReference type="AlphaFoldDB" id="A0A166Q2M3"/>
<keyword evidence="9" id="KW-1185">Reference proteome</keyword>
<keyword evidence="2 5" id="KW-0479">Metal-binding</keyword>
<keyword evidence="3" id="KW-0378">Hydrolase</keyword>
<evidence type="ECO:0000313" key="9">
    <source>
        <dbReference type="Proteomes" id="UP000076532"/>
    </source>
</evidence>
<comment type="similarity">
    <text evidence="1">Belongs to the DNA repair enzymes AP/ExoA family.</text>
</comment>
<dbReference type="EMBL" id="KV417513">
    <property type="protein sequence ID" value="KZP26693.1"/>
    <property type="molecule type" value="Genomic_DNA"/>
</dbReference>
<protein>
    <submittedName>
        <fullName evidence="8">DNase I-like protein</fullName>
    </submittedName>
</protein>
<keyword evidence="5" id="KW-0464">Manganese</keyword>
<proteinExistence type="inferred from homology"/>
<dbReference type="OrthoDB" id="3264871at2759"/>
<dbReference type="GO" id="GO:0003906">
    <property type="term" value="F:DNA-(apurinic or apyrimidinic site) endonuclease activity"/>
    <property type="evidence" value="ECO:0007669"/>
    <property type="project" value="TreeGrafter"/>
</dbReference>
<dbReference type="PANTHER" id="PTHR22748">
    <property type="entry name" value="AP ENDONUCLEASE"/>
    <property type="match status" value="1"/>
</dbReference>
<keyword evidence="4 5" id="KW-0460">Magnesium</keyword>
<feature type="domain" description="Endonuclease/exonuclease/phosphatase" evidence="7">
    <location>
        <begin position="19"/>
        <end position="214"/>
    </location>
</feature>
<accession>A0A166Q2M3</accession>
<gene>
    <name evidence="8" type="ORF">FIBSPDRAFT_732101</name>
</gene>
<dbReference type="InterPro" id="IPR004808">
    <property type="entry name" value="AP_endonuc_1"/>
</dbReference>
<organism evidence="8 9">
    <name type="scientific">Athelia psychrophila</name>
    <dbReference type="NCBI Taxonomy" id="1759441"/>
    <lineage>
        <taxon>Eukaryota</taxon>
        <taxon>Fungi</taxon>
        <taxon>Dikarya</taxon>
        <taxon>Basidiomycota</taxon>
        <taxon>Agaricomycotina</taxon>
        <taxon>Agaricomycetes</taxon>
        <taxon>Agaricomycetidae</taxon>
        <taxon>Atheliales</taxon>
        <taxon>Atheliaceae</taxon>
        <taxon>Athelia</taxon>
    </lineage>
</organism>
<feature type="binding site" evidence="5">
    <location>
        <position position="148"/>
    </location>
    <ligand>
        <name>Mg(2+)</name>
        <dbReference type="ChEBI" id="CHEBI:18420"/>
        <label>1</label>
    </ligand>
</feature>
<evidence type="ECO:0000259" key="7">
    <source>
        <dbReference type="Pfam" id="PF03372"/>
    </source>
</evidence>
<evidence type="ECO:0000256" key="5">
    <source>
        <dbReference type="PIRSR" id="PIRSR604808-2"/>
    </source>
</evidence>
<feature type="site" description="Transition state stabilizer" evidence="6">
    <location>
        <position position="148"/>
    </location>
</feature>
<dbReference type="GO" id="GO:0006284">
    <property type="term" value="P:base-excision repair"/>
    <property type="evidence" value="ECO:0007669"/>
    <property type="project" value="TreeGrafter"/>
</dbReference>
<dbReference type="PANTHER" id="PTHR22748:SF6">
    <property type="entry name" value="DNA-(APURINIC OR APYRIMIDINIC SITE) ENDONUCLEASE"/>
    <property type="match status" value="1"/>
</dbReference>
<feature type="binding site" evidence="5">
    <location>
        <position position="35"/>
    </location>
    <ligand>
        <name>Mg(2+)</name>
        <dbReference type="ChEBI" id="CHEBI:18420"/>
        <label>1</label>
    </ligand>
</feature>
<dbReference type="SUPFAM" id="SSF56219">
    <property type="entry name" value="DNase I-like"/>
    <property type="match status" value="1"/>
</dbReference>
<feature type="binding site" evidence="5">
    <location>
        <position position="146"/>
    </location>
    <ligand>
        <name>Mg(2+)</name>
        <dbReference type="ChEBI" id="CHEBI:18420"/>
        <label>1</label>
    </ligand>
</feature>
<evidence type="ECO:0000256" key="4">
    <source>
        <dbReference type="ARBA" id="ARBA00022842"/>
    </source>
</evidence>
<dbReference type="STRING" id="436010.A0A166Q2M3"/>
<comment type="cofactor">
    <cofactor evidence="5">
        <name>Mg(2+)</name>
        <dbReference type="ChEBI" id="CHEBI:18420"/>
    </cofactor>
    <cofactor evidence="5">
        <name>Mn(2+)</name>
        <dbReference type="ChEBI" id="CHEBI:29035"/>
    </cofactor>
    <text evidence="5">Probably binds two magnesium or manganese ions per subunit.</text>
</comment>